<dbReference type="Gene3D" id="1.10.443.10">
    <property type="entry name" value="Intergrase catalytic core"/>
    <property type="match status" value="1"/>
</dbReference>
<dbReference type="Proteomes" id="UP000019666">
    <property type="component" value="Unassembled WGS sequence"/>
</dbReference>
<reference evidence="5 6" key="1">
    <citation type="submission" date="2013-02" db="EMBL/GenBank/DDBJ databases">
        <authorList>
            <person name="Fiebig A."/>
            <person name="Goeker M."/>
            <person name="Klenk H.-P.P."/>
        </authorList>
    </citation>
    <scope>NUCLEOTIDE SEQUENCE [LARGE SCALE GENOMIC DNA]</scope>
    <source>
        <strain evidence="5 6">DSM 19309</strain>
    </source>
</reference>
<dbReference type="GO" id="GO:0006310">
    <property type="term" value="P:DNA recombination"/>
    <property type="evidence" value="ECO:0007669"/>
    <property type="project" value="UniProtKB-KW"/>
</dbReference>
<dbReference type="SUPFAM" id="SSF56349">
    <property type="entry name" value="DNA breaking-rejoining enzymes"/>
    <property type="match status" value="1"/>
</dbReference>
<dbReference type="Pfam" id="PF00589">
    <property type="entry name" value="Phage_integrase"/>
    <property type="match status" value="1"/>
</dbReference>
<dbReference type="InterPro" id="IPR002104">
    <property type="entry name" value="Integrase_catalytic"/>
</dbReference>
<dbReference type="InterPro" id="IPR010998">
    <property type="entry name" value="Integrase_recombinase_N"/>
</dbReference>
<dbReference type="EMBL" id="AOSK01000136">
    <property type="protein sequence ID" value="EYD71605.1"/>
    <property type="molecule type" value="Genomic_DNA"/>
</dbReference>
<dbReference type="InterPro" id="IPR013762">
    <property type="entry name" value="Integrase-like_cat_sf"/>
</dbReference>
<comment type="caution">
    <text evidence="5">The sequence shown here is derived from an EMBL/GenBank/DDBJ whole genome shotgun (WGS) entry which is preliminary data.</text>
</comment>
<dbReference type="GO" id="GO:0015074">
    <property type="term" value="P:DNA integration"/>
    <property type="evidence" value="ECO:0007669"/>
    <property type="project" value="UniProtKB-KW"/>
</dbReference>
<dbReference type="AlphaFoldDB" id="A0A017HBD1"/>
<proteinExistence type="predicted"/>
<evidence type="ECO:0000256" key="3">
    <source>
        <dbReference type="ARBA" id="ARBA00023172"/>
    </source>
</evidence>
<gene>
    <name evidence="5" type="ORF">Rumeso_05006</name>
</gene>
<dbReference type="RefSeq" id="WP_051521636.1">
    <property type="nucleotide sequence ID" value="NZ_KK088637.1"/>
</dbReference>
<feature type="domain" description="Tyr recombinase" evidence="4">
    <location>
        <begin position="168"/>
        <end position="345"/>
    </location>
</feature>
<dbReference type="GO" id="GO:0003677">
    <property type="term" value="F:DNA binding"/>
    <property type="evidence" value="ECO:0007669"/>
    <property type="project" value="UniProtKB-KW"/>
</dbReference>
<dbReference type="STRING" id="442562.Rumeso_05006"/>
<dbReference type="PANTHER" id="PTHR30349">
    <property type="entry name" value="PHAGE INTEGRASE-RELATED"/>
    <property type="match status" value="1"/>
</dbReference>
<evidence type="ECO:0000256" key="2">
    <source>
        <dbReference type="ARBA" id="ARBA00023125"/>
    </source>
</evidence>
<evidence type="ECO:0000313" key="5">
    <source>
        <dbReference type="EMBL" id="EYD71605.1"/>
    </source>
</evidence>
<evidence type="ECO:0000259" key="4">
    <source>
        <dbReference type="PROSITE" id="PS51898"/>
    </source>
</evidence>
<keyword evidence="3" id="KW-0233">DNA recombination</keyword>
<keyword evidence="6" id="KW-1185">Reference proteome</keyword>
<keyword evidence="1" id="KW-0229">DNA integration</keyword>
<name>A0A017HBD1_9RHOB</name>
<sequence length="370" mass="41062">MKRKRQFPGATPYTDRHGTRRWRYRKHGKSFELGTSYGSEEFVRRYGEAVKGAKPAGRIGADRTTPGTIADLVARLLDNLTARKDLASSTKANYCGIYERFREEHGWRRVAGLDAHAVERLIAKKTETPAAANNFRKRLSQLLDLAVSLKWLPANPVRETKSLPMPGTGLHTWSEAEIARFFEVHKPGTLPHMAVTLMLYTAAAKVDAVKLGWFSIKETFEGRRIEYRRQKTRRGDAPLVSIPIHDDLAAVLAVWPKECGTFLETAFGKPRSAAGLGNDMREWCDAAGLPVCTSHGLRKAMARRLAEQGATAPQIMAVTGHKTLSEVQRYIAEASRPKMAGDAMALLARPMGGNNVANLAERFATNRDKP</sequence>
<dbReference type="Gene3D" id="1.10.150.130">
    <property type="match status" value="1"/>
</dbReference>
<dbReference type="InterPro" id="IPR050090">
    <property type="entry name" value="Tyrosine_recombinase_XerCD"/>
</dbReference>
<evidence type="ECO:0000256" key="1">
    <source>
        <dbReference type="ARBA" id="ARBA00022908"/>
    </source>
</evidence>
<dbReference type="OrthoDB" id="7510934at2"/>
<dbReference type="PATRIC" id="fig|442562.3.peg.4927"/>
<dbReference type="HOGENOM" id="CLU_056713_2_0_5"/>
<keyword evidence="2" id="KW-0238">DNA-binding</keyword>
<dbReference type="PROSITE" id="PS51898">
    <property type="entry name" value="TYR_RECOMBINASE"/>
    <property type="match status" value="1"/>
</dbReference>
<accession>A0A017HBD1</accession>
<dbReference type="InterPro" id="IPR011010">
    <property type="entry name" value="DNA_brk_join_enz"/>
</dbReference>
<organism evidence="5 6">
    <name type="scientific">Rubellimicrobium mesophilum DSM 19309</name>
    <dbReference type="NCBI Taxonomy" id="442562"/>
    <lineage>
        <taxon>Bacteria</taxon>
        <taxon>Pseudomonadati</taxon>
        <taxon>Pseudomonadota</taxon>
        <taxon>Alphaproteobacteria</taxon>
        <taxon>Rhodobacterales</taxon>
        <taxon>Roseobacteraceae</taxon>
        <taxon>Rubellimicrobium</taxon>
    </lineage>
</organism>
<protein>
    <submittedName>
        <fullName evidence="5">Phage integrase family protein</fullName>
    </submittedName>
</protein>
<evidence type="ECO:0000313" key="6">
    <source>
        <dbReference type="Proteomes" id="UP000019666"/>
    </source>
</evidence>